<dbReference type="PANTHER" id="PTHR30352:SF2">
    <property type="entry name" value="ANAEROBIC RIBONUCLEOSIDE-TRIPHOSPHATE REDUCTASE-ACTIVATING PROTEIN"/>
    <property type="match status" value="1"/>
</dbReference>
<dbReference type="InterPro" id="IPR058240">
    <property type="entry name" value="rSAM_sf"/>
</dbReference>
<dbReference type="AlphaFoldDB" id="A0A6V7R4Z7"/>
<dbReference type="EC" id="1.97.1.-" evidence="7"/>
<accession>A0A6V7R4Z7</accession>
<dbReference type="PANTHER" id="PTHR30352">
    <property type="entry name" value="PYRUVATE FORMATE-LYASE-ACTIVATING ENZYME"/>
    <property type="match status" value="1"/>
</dbReference>
<keyword evidence="2" id="KW-0004">4Fe-4S</keyword>
<organism evidence="8 9">
    <name type="scientific">Phocicoccus pinnipedialis</name>
    <dbReference type="NCBI Taxonomy" id="110845"/>
    <lineage>
        <taxon>Bacteria</taxon>
        <taxon>Bacillati</taxon>
        <taxon>Bacillota</taxon>
        <taxon>Bacilli</taxon>
        <taxon>Bacillales</taxon>
        <taxon>Salinicoccaceae</taxon>
        <taxon>Phocicoccus</taxon>
    </lineage>
</organism>
<evidence type="ECO:0000256" key="7">
    <source>
        <dbReference type="PIRNR" id="PIRNR000368"/>
    </source>
</evidence>
<keyword evidence="4" id="KW-0479">Metal-binding</keyword>
<dbReference type="GO" id="GO:0043365">
    <property type="term" value="F:[formate-C-acetyltransferase]-activating enzyme activity"/>
    <property type="evidence" value="ECO:0007669"/>
    <property type="project" value="InterPro"/>
</dbReference>
<comment type="cofactor">
    <cofactor evidence="1">
        <name>[4Fe-4S] cluster</name>
        <dbReference type="ChEBI" id="CHEBI:49883"/>
    </cofactor>
</comment>
<dbReference type="InterPro" id="IPR013785">
    <property type="entry name" value="Aldolase_TIM"/>
</dbReference>
<keyword evidence="7 8" id="KW-0560">Oxidoreductase</keyword>
<evidence type="ECO:0000256" key="1">
    <source>
        <dbReference type="ARBA" id="ARBA00001966"/>
    </source>
</evidence>
<dbReference type="GO" id="GO:0046872">
    <property type="term" value="F:metal ion binding"/>
    <property type="evidence" value="ECO:0007669"/>
    <property type="project" value="UniProtKB-KW"/>
</dbReference>
<comment type="function">
    <text evidence="7">Activation of anaerobic ribonucleoside-triphosphate reductase under anaerobic conditions by generation of an organic free radical, using S-adenosylmethionine and reduced flavodoxin as cosubstrates to produce 5'-deoxy-adenosine.</text>
</comment>
<sequence>MIKQNLSEGRIASYQPYSFVDGEGVRASVYFSGCLFNCKGCYNKAAQNFSYGDILTSERIQAILDDIDVAYCNGISLLGGDPFFNIETAMGIIKPFRERFGNKKSIWVWSGFTYEALLNHDNSLEMLTKIDVLVDGKFIQEKFVPNLAFRGSTNQRIIDVRSSNATHIEVLEYDYRA</sequence>
<evidence type="ECO:0000256" key="3">
    <source>
        <dbReference type="ARBA" id="ARBA00022691"/>
    </source>
</evidence>
<comment type="similarity">
    <text evidence="7">Belongs to the organic radical-activating enzymes family.</text>
</comment>
<name>A0A6V7R4Z7_9BACL</name>
<dbReference type="GO" id="GO:0004748">
    <property type="term" value="F:ribonucleoside-diphosphate reductase activity, thioredoxin disulfide as acceptor"/>
    <property type="evidence" value="ECO:0007669"/>
    <property type="project" value="TreeGrafter"/>
</dbReference>
<dbReference type="SFLD" id="SFLDS00029">
    <property type="entry name" value="Radical_SAM"/>
    <property type="match status" value="1"/>
</dbReference>
<proteinExistence type="inferred from homology"/>
<evidence type="ECO:0000256" key="2">
    <source>
        <dbReference type="ARBA" id="ARBA00022485"/>
    </source>
</evidence>
<keyword evidence="9" id="KW-1185">Reference proteome</keyword>
<reference evidence="8 9" key="1">
    <citation type="submission" date="2020-07" db="EMBL/GenBank/DDBJ databases">
        <authorList>
            <person name="Criscuolo A."/>
        </authorList>
    </citation>
    <scope>NUCLEOTIDE SEQUENCE [LARGE SCALE GENOMIC DNA]</scope>
    <source>
        <strain evidence="8">CIP107946</strain>
    </source>
</reference>
<evidence type="ECO:0000313" key="9">
    <source>
        <dbReference type="Proteomes" id="UP000588186"/>
    </source>
</evidence>
<dbReference type="SFLD" id="SFLDG01063">
    <property type="entry name" value="activating_enzymes__group_1"/>
    <property type="match status" value="1"/>
</dbReference>
<keyword evidence="5" id="KW-0408">Iron</keyword>
<comment type="caution">
    <text evidence="8">The sequence shown here is derived from an EMBL/GenBank/DDBJ whole genome shotgun (WGS) entry which is preliminary data.</text>
</comment>
<dbReference type="InterPro" id="IPR007197">
    <property type="entry name" value="rSAM"/>
</dbReference>
<dbReference type="InterPro" id="IPR012837">
    <property type="entry name" value="NrdG"/>
</dbReference>
<dbReference type="RefSeq" id="WP_186076204.1">
    <property type="nucleotide sequence ID" value="NZ_CAJEWB010000004.1"/>
</dbReference>
<dbReference type="GO" id="GO:0051539">
    <property type="term" value="F:4 iron, 4 sulfur cluster binding"/>
    <property type="evidence" value="ECO:0007669"/>
    <property type="project" value="UniProtKB-KW"/>
</dbReference>
<evidence type="ECO:0000256" key="6">
    <source>
        <dbReference type="ARBA" id="ARBA00023014"/>
    </source>
</evidence>
<evidence type="ECO:0000256" key="4">
    <source>
        <dbReference type="ARBA" id="ARBA00022723"/>
    </source>
</evidence>
<dbReference type="InterPro" id="IPR034457">
    <property type="entry name" value="Organic_radical-activating"/>
</dbReference>
<keyword evidence="6" id="KW-0411">Iron-sulfur</keyword>
<dbReference type="CDD" id="cd01335">
    <property type="entry name" value="Radical_SAM"/>
    <property type="match status" value="1"/>
</dbReference>
<keyword evidence="3" id="KW-0949">S-adenosyl-L-methionine</keyword>
<dbReference type="Gene3D" id="3.20.20.70">
    <property type="entry name" value="Aldolase class I"/>
    <property type="match status" value="1"/>
</dbReference>
<dbReference type="Pfam" id="PF13353">
    <property type="entry name" value="Fer4_12"/>
    <property type="match status" value="1"/>
</dbReference>
<dbReference type="SFLD" id="SFLDG01066">
    <property type="entry name" value="organic_radical-activating_enz"/>
    <property type="match status" value="1"/>
</dbReference>
<dbReference type="PIRSF" id="PIRSF000368">
    <property type="entry name" value="NrdG"/>
    <property type="match status" value="1"/>
</dbReference>
<dbReference type="SFLD" id="SFLDF00299">
    <property type="entry name" value="anaerobic_ribonucleoside-triph"/>
    <property type="match status" value="1"/>
</dbReference>
<dbReference type="SUPFAM" id="SSF102114">
    <property type="entry name" value="Radical SAM enzymes"/>
    <property type="match status" value="1"/>
</dbReference>
<gene>
    <name evidence="8" type="primary">nrdG</name>
    <name evidence="8" type="ORF">JEOPIN946_00286</name>
</gene>
<evidence type="ECO:0000256" key="5">
    <source>
        <dbReference type="ARBA" id="ARBA00023004"/>
    </source>
</evidence>
<protein>
    <recommendedName>
        <fullName evidence="7">Anaerobic ribonucleoside-triphosphate reductase-activating protein</fullName>
        <ecNumber evidence="7">1.97.1.-</ecNumber>
    </recommendedName>
</protein>
<dbReference type="EMBL" id="CAJEWB010000004">
    <property type="protein sequence ID" value="CAD2072088.1"/>
    <property type="molecule type" value="Genomic_DNA"/>
</dbReference>
<evidence type="ECO:0000313" key="8">
    <source>
        <dbReference type="EMBL" id="CAD2072088.1"/>
    </source>
</evidence>
<dbReference type="NCBIfam" id="TIGR02491">
    <property type="entry name" value="NrdG"/>
    <property type="match status" value="1"/>
</dbReference>
<dbReference type="Proteomes" id="UP000588186">
    <property type="component" value="Unassembled WGS sequence"/>
</dbReference>